<organism evidence="1 2">
    <name type="scientific">Canavalia gladiata</name>
    <name type="common">Sword bean</name>
    <name type="synonym">Dolichos gladiatus</name>
    <dbReference type="NCBI Taxonomy" id="3824"/>
    <lineage>
        <taxon>Eukaryota</taxon>
        <taxon>Viridiplantae</taxon>
        <taxon>Streptophyta</taxon>
        <taxon>Embryophyta</taxon>
        <taxon>Tracheophyta</taxon>
        <taxon>Spermatophyta</taxon>
        <taxon>Magnoliopsida</taxon>
        <taxon>eudicotyledons</taxon>
        <taxon>Gunneridae</taxon>
        <taxon>Pentapetalae</taxon>
        <taxon>rosids</taxon>
        <taxon>fabids</taxon>
        <taxon>Fabales</taxon>
        <taxon>Fabaceae</taxon>
        <taxon>Papilionoideae</taxon>
        <taxon>50 kb inversion clade</taxon>
        <taxon>NPAAA clade</taxon>
        <taxon>indigoferoid/millettioid clade</taxon>
        <taxon>Phaseoleae</taxon>
        <taxon>Canavalia</taxon>
    </lineage>
</organism>
<accession>A0AAN9LXZ6</accession>
<protein>
    <submittedName>
        <fullName evidence="1">Uncharacterized protein</fullName>
    </submittedName>
</protein>
<comment type="caution">
    <text evidence="1">The sequence shown here is derived from an EMBL/GenBank/DDBJ whole genome shotgun (WGS) entry which is preliminary data.</text>
</comment>
<name>A0AAN9LXZ6_CANGL</name>
<evidence type="ECO:0000313" key="2">
    <source>
        <dbReference type="Proteomes" id="UP001367508"/>
    </source>
</evidence>
<reference evidence="1 2" key="1">
    <citation type="submission" date="2024-01" db="EMBL/GenBank/DDBJ databases">
        <title>The genomes of 5 underutilized Papilionoideae crops provide insights into root nodulation and disease resistanc.</title>
        <authorList>
            <person name="Jiang F."/>
        </authorList>
    </citation>
    <scope>NUCLEOTIDE SEQUENCE [LARGE SCALE GENOMIC DNA]</scope>
    <source>
        <strain evidence="1">LVBAO_FW01</strain>
        <tissue evidence="1">Leaves</tissue>
    </source>
</reference>
<proteinExistence type="predicted"/>
<dbReference type="EMBL" id="JAYMYQ010000003">
    <property type="protein sequence ID" value="KAK7344500.1"/>
    <property type="molecule type" value="Genomic_DNA"/>
</dbReference>
<keyword evidence="2" id="KW-1185">Reference proteome</keyword>
<evidence type="ECO:0000313" key="1">
    <source>
        <dbReference type="EMBL" id="KAK7344500.1"/>
    </source>
</evidence>
<dbReference type="Proteomes" id="UP001367508">
    <property type="component" value="Unassembled WGS sequence"/>
</dbReference>
<sequence length="137" mass="15101">MGIDMLESILEIKYMDLGFTTLPMATFTMKRGMMVVEEGDVAKDKFSKLTSEMVKEVKEIENMHCNDDKHSNAFIALSATPSPSPASRSPCLTIPLENSSTALLESPNMLPNSQAMPSSSIGTFFMLPHLTHELNCQ</sequence>
<dbReference type="AlphaFoldDB" id="A0AAN9LXZ6"/>
<gene>
    <name evidence="1" type="ORF">VNO77_14166</name>
</gene>